<dbReference type="SUPFAM" id="SSF53448">
    <property type="entry name" value="Nucleotide-diphospho-sugar transferases"/>
    <property type="match status" value="1"/>
</dbReference>
<dbReference type="Proteomes" id="UP001302486">
    <property type="component" value="Chromosome"/>
</dbReference>
<dbReference type="EC" id="2.4.-.-" evidence="4"/>
<dbReference type="GO" id="GO:0016758">
    <property type="term" value="F:hexosyltransferase activity"/>
    <property type="evidence" value="ECO:0007669"/>
    <property type="project" value="UniProtKB-ARBA"/>
</dbReference>
<organism evidence="4 5">
    <name type="scientific">Hwangdonia lutea</name>
    <dbReference type="NCBI Taxonomy" id="3075823"/>
    <lineage>
        <taxon>Bacteria</taxon>
        <taxon>Pseudomonadati</taxon>
        <taxon>Bacteroidota</taxon>
        <taxon>Flavobacteriia</taxon>
        <taxon>Flavobacteriales</taxon>
        <taxon>Flavobacteriaceae</taxon>
        <taxon>Hwangdonia</taxon>
    </lineage>
</organism>
<evidence type="ECO:0000259" key="3">
    <source>
        <dbReference type="Pfam" id="PF00535"/>
    </source>
</evidence>
<keyword evidence="5" id="KW-1185">Reference proteome</keyword>
<dbReference type="KEGG" id="hws:RNZ46_15330"/>
<dbReference type="Pfam" id="PF00535">
    <property type="entry name" value="Glycos_transf_2"/>
    <property type="match status" value="1"/>
</dbReference>
<dbReference type="InterPro" id="IPR001173">
    <property type="entry name" value="Glyco_trans_2-like"/>
</dbReference>
<dbReference type="InterPro" id="IPR029044">
    <property type="entry name" value="Nucleotide-diphossugar_trans"/>
</dbReference>
<dbReference type="AlphaFoldDB" id="A0AA97EL01"/>
<dbReference type="PANTHER" id="PTHR22916:SF51">
    <property type="entry name" value="GLYCOSYLTRANSFERASE EPSH-RELATED"/>
    <property type="match status" value="1"/>
</dbReference>
<name>A0AA97EL01_9FLAO</name>
<dbReference type="Gene3D" id="3.90.550.10">
    <property type="entry name" value="Spore Coat Polysaccharide Biosynthesis Protein SpsA, Chain A"/>
    <property type="match status" value="1"/>
</dbReference>
<accession>A0AA97EL01</accession>
<proteinExistence type="predicted"/>
<dbReference type="RefSeq" id="WP_316983047.1">
    <property type="nucleotide sequence ID" value="NZ_CP136521.1"/>
</dbReference>
<sequence>MAPKLSIVIPVYNVAPYLKKCVVSCFNQNIPEDLYEVILVNDGSTDNSLEISEKLKTTYPKIKLISQKNKGLSGARNTGLKHAVGEFVWFVDSDDWIKDNCLDNILKKLNANIDILWLGHDVWYHGKAVKSYVPEQTSDAITGEALFSNHLNNLFYIWKFIYNRNFLNSNALLFLEGILYEDLEFTPRALIKASKCYTMPDVYYHYLVREGSIANNIKSKNIEHRFYILNKLIDLLNTKEISSSYASTLSKVIAHTTEQTINLAARSNIKVPESGMKLINRIKKNDDFFGAVSFKFKLIISSPKFYYKSYKILQELYNKINSKK</sequence>
<reference evidence="5" key="1">
    <citation type="submission" date="2024-06" db="EMBL/GenBank/DDBJ databases">
        <title>Hwangdonia haimaensis gen. nov., sp. nov., a member of the family Flavobacteriaceae isolated from the haima cold seep.</title>
        <authorList>
            <person name="Li J."/>
        </authorList>
    </citation>
    <scope>NUCLEOTIDE SEQUENCE [LARGE SCALE GENOMIC DNA]</scope>
    <source>
        <strain evidence="5">SCSIO 19198</strain>
    </source>
</reference>
<gene>
    <name evidence="4" type="ORF">RNZ46_15330</name>
</gene>
<evidence type="ECO:0000256" key="2">
    <source>
        <dbReference type="ARBA" id="ARBA00022679"/>
    </source>
</evidence>
<dbReference type="PANTHER" id="PTHR22916">
    <property type="entry name" value="GLYCOSYLTRANSFERASE"/>
    <property type="match status" value="1"/>
</dbReference>
<keyword evidence="2 4" id="KW-0808">Transferase</keyword>
<evidence type="ECO:0000256" key="1">
    <source>
        <dbReference type="ARBA" id="ARBA00022676"/>
    </source>
</evidence>
<dbReference type="EMBL" id="CP136521">
    <property type="protein sequence ID" value="WOD43361.1"/>
    <property type="molecule type" value="Genomic_DNA"/>
</dbReference>
<evidence type="ECO:0000313" key="4">
    <source>
        <dbReference type="EMBL" id="WOD43361.1"/>
    </source>
</evidence>
<evidence type="ECO:0000313" key="5">
    <source>
        <dbReference type="Proteomes" id="UP001302486"/>
    </source>
</evidence>
<protein>
    <submittedName>
        <fullName evidence="4">Glycosyltransferase</fullName>
        <ecNumber evidence="4">2.4.-.-</ecNumber>
    </submittedName>
</protein>
<keyword evidence="1 4" id="KW-0328">Glycosyltransferase</keyword>
<dbReference type="CDD" id="cd00761">
    <property type="entry name" value="Glyco_tranf_GTA_type"/>
    <property type="match status" value="1"/>
</dbReference>
<feature type="domain" description="Glycosyltransferase 2-like" evidence="3">
    <location>
        <begin position="6"/>
        <end position="128"/>
    </location>
</feature>